<evidence type="ECO:0000313" key="2">
    <source>
        <dbReference type="EMBL" id="VDP89349.1"/>
    </source>
</evidence>
<feature type="region of interest" description="Disordered" evidence="1">
    <location>
        <begin position="57"/>
        <end position="81"/>
    </location>
</feature>
<evidence type="ECO:0000313" key="4">
    <source>
        <dbReference type="WBParaSite" id="ECPE_0001214401-mRNA-1"/>
    </source>
</evidence>
<dbReference type="AlphaFoldDB" id="A0A183AYS4"/>
<reference evidence="4" key="1">
    <citation type="submission" date="2016-06" db="UniProtKB">
        <authorList>
            <consortium name="WormBaseParasite"/>
        </authorList>
    </citation>
    <scope>IDENTIFICATION</scope>
</reference>
<name>A0A183AYS4_9TREM</name>
<reference evidence="2 3" key="2">
    <citation type="submission" date="2018-11" db="EMBL/GenBank/DDBJ databases">
        <authorList>
            <consortium name="Pathogen Informatics"/>
        </authorList>
    </citation>
    <scope>NUCLEOTIDE SEQUENCE [LARGE SCALE GENOMIC DNA]</scope>
    <source>
        <strain evidence="2 3">Egypt</strain>
    </source>
</reference>
<gene>
    <name evidence="2" type="ORF">ECPE_LOCUS12109</name>
</gene>
<dbReference type="Proteomes" id="UP000272942">
    <property type="component" value="Unassembled WGS sequence"/>
</dbReference>
<protein>
    <submittedName>
        <fullName evidence="4">Reverse transcriptase domain-containing protein</fullName>
    </submittedName>
</protein>
<evidence type="ECO:0000256" key="1">
    <source>
        <dbReference type="SAM" id="MobiDB-lite"/>
    </source>
</evidence>
<dbReference type="OrthoDB" id="6142323at2759"/>
<keyword evidence="3" id="KW-1185">Reference proteome</keyword>
<sequence>MSLNPITKVLASVIIRRLTPLRWTNTHEQQAGFGPSREFIDQILTLRQVLELAQALSHPRSIKDRSSSAGEEPSTQLTAKL</sequence>
<proteinExistence type="predicted"/>
<dbReference type="EMBL" id="UZAN01052170">
    <property type="protein sequence ID" value="VDP89349.1"/>
    <property type="molecule type" value="Genomic_DNA"/>
</dbReference>
<accession>A0A183AYS4</accession>
<organism evidence="4">
    <name type="scientific">Echinostoma caproni</name>
    <dbReference type="NCBI Taxonomy" id="27848"/>
    <lineage>
        <taxon>Eukaryota</taxon>
        <taxon>Metazoa</taxon>
        <taxon>Spiralia</taxon>
        <taxon>Lophotrochozoa</taxon>
        <taxon>Platyhelminthes</taxon>
        <taxon>Trematoda</taxon>
        <taxon>Digenea</taxon>
        <taxon>Plagiorchiida</taxon>
        <taxon>Echinostomata</taxon>
        <taxon>Echinostomatoidea</taxon>
        <taxon>Echinostomatidae</taxon>
        <taxon>Echinostoma</taxon>
    </lineage>
</organism>
<evidence type="ECO:0000313" key="3">
    <source>
        <dbReference type="Proteomes" id="UP000272942"/>
    </source>
</evidence>
<dbReference type="WBParaSite" id="ECPE_0001214401-mRNA-1">
    <property type="protein sequence ID" value="ECPE_0001214401-mRNA-1"/>
    <property type="gene ID" value="ECPE_0001214401"/>
</dbReference>
<feature type="compositionally biased region" description="Polar residues" evidence="1">
    <location>
        <begin position="67"/>
        <end position="81"/>
    </location>
</feature>